<dbReference type="PANTHER" id="PTHR22642:SF2">
    <property type="entry name" value="PROTEIN LONG AFTER FAR-RED 3"/>
    <property type="match status" value="1"/>
</dbReference>
<sequence length="535" mass="58612">MPSNKNIDCESVAYINANIYTINNLAPWASAFIVSHDGIFTYVGSTEEVLEEVKQRRLVTVDLRGSFTMPGIHDAHMHLLFSGLGLTSNATIGMDVTHLNIAEKVKHGSCACEFMNVYQNWILASAYNNQGFPDGVVDRKYLDKLFPNQPVVVSGGAAHAMLLNTAALVQAGYDVDNEPDTHGAKFFRRPDGSLTGEIAESAMAKAALAIPAPSHSHVKRALKHAIRLAHKAGVTSTQEASSNTILLHVLNEMEREGSLKLDIFTHIVHENEWLASESKESLEKLLGVADQHASKHIDTRFVKIMMDGVPLPPLFTHAGLDEQGEIDHSKIVPENVAEAVLKYDKKRLTIKIHCTGTGATRYALDVIEAARKSNPDGPRHEIAHNSGVHSDDYKRYAPLSVTAEMSPAELFIHPVTAASEGLMDWNFVRMMDAGAHITIGSDWGAVPDPSLFEHMAKIVDRVGRGDRVAGGEALCRMMTLNGAMAVNREKELGSIEVGKKANFIVMSQDLSKGEFEGAMVLRTYFEGEKVWDARE</sequence>
<evidence type="ECO:0000313" key="2">
    <source>
        <dbReference type="EMBL" id="KAJ4403805.1"/>
    </source>
</evidence>
<dbReference type="SUPFAM" id="SSF51556">
    <property type="entry name" value="Metallo-dependent hydrolases"/>
    <property type="match status" value="1"/>
</dbReference>
<reference evidence="2" key="1">
    <citation type="submission" date="2022-10" db="EMBL/GenBank/DDBJ databases">
        <title>Tapping the CABI collections for fungal endophytes: first genome assemblies for Collariella, Neodidymelliopsis, Ascochyta clinopodiicola, Didymella pomorum, Didymosphaeria variabile, Neocosmospora piperis and Neocucurbitaria cava.</title>
        <authorList>
            <person name="Hill R."/>
        </authorList>
    </citation>
    <scope>NUCLEOTIDE SEQUENCE</scope>
    <source>
        <strain evidence="2">IMI 355091</strain>
    </source>
</reference>
<dbReference type="InterPro" id="IPR013108">
    <property type="entry name" value="Amidohydro_3"/>
</dbReference>
<dbReference type="EMBL" id="JAPEVA010000048">
    <property type="protein sequence ID" value="KAJ4403805.1"/>
    <property type="molecule type" value="Genomic_DNA"/>
</dbReference>
<gene>
    <name evidence="2" type="ORF">N0V91_006318</name>
</gene>
<dbReference type="Pfam" id="PF07969">
    <property type="entry name" value="Amidohydro_3"/>
    <property type="match status" value="1"/>
</dbReference>
<dbReference type="GO" id="GO:0016810">
    <property type="term" value="F:hydrolase activity, acting on carbon-nitrogen (but not peptide) bonds"/>
    <property type="evidence" value="ECO:0007669"/>
    <property type="project" value="InterPro"/>
</dbReference>
<dbReference type="Gene3D" id="3.10.310.70">
    <property type="match status" value="1"/>
</dbReference>
<dbReference type="SUPFAM" id="SSF51338">
    <property type="entry name" value="Composite domain of metallo-dependent hydrolases"/>
    <property type="match status" value="1"/>
</dbReference>
<dbReference type="InterPro" id="IPR011059">
    <property type="entry name" value="Metal-dep_hydrolase_composite"/>
</dbReference>
<dbReference type="OrthoDB" id="194468at2759"/>
<feature type="domain" description="Amidohydrolase 3" evidence="1">
    <location>
        <begin position="60"/>
        <end position="512"/>
    </location>
</feature>
<dbReference type="AlphaFoldDB" id="A0A9W9D5X0"/>
<proteinExistence type="predicted"/>
<keyword evidence="3" id="KW-1185">Reference proteome</keyword>
<comment type="caution">
    <text evidence="2">The sequence shown here is derived from an EMBL/GenBank/DDBJ whole genome shotgun (WGS) entry which is preliminary data.</text>
</comment>
<accession>A0A9W9D5X0</accession>
<dbReference type="Proteomes" id="UP001140510">
    <property type="component" value="Unassembled WGS sequence"/>
</dbReference>
<protein>
    <recommendedName>
        <fullName evidence="1">Amidohydrolase 3 domain-containing protein</fullName>
    </recommendedName>
</protein>
<dbReference type="Gene3D" id="2.30.40.10">
    <property type="entry name" value="Urease, subunit C, domain 1"/>
    <property type="match status" value="1"/>
</dbReference>
<evidence type="ECO:0000259" key="1">
    <source>
        <dbReference type="Pfam" id="PF07969"/>
    </source>
</evidence>
<organism evidence="2 3">
    <name type="scientific">Didymella pomorum</name>
    <dbReference type="NCBI Taxonomy" id="749634"/>
    <lineage>
        <taxon>Eukaryota</taxon>
        <taxon>Fungi</taxon>
        <taxon>Dikarya</taxon>
        <taxon>Ascomycota</taxon>
        <taxon>Pezizomycotina</taxon>
        <taxon>Dothideomycetes</taxon>
        <taxon>Pleosporomycetidae</taxon>
        <taxon>Pleosporales</taxon>
        <taxon>Pleosporineae</taxon>
        <taxon>Didymellaceae</taxon>
        <taxon>Didymella</taxon>
    </lineage>
</organism>
<evidence type="ECO:0000313" key="3">
    <source>
        <dbReference type="Proteomes" id="UP001140510"/>
    </source>
</evidence>
<name>A0A9W9D5X0_9PLEO</name>
<dbReference type="PANTHER" id="PTHR22642">
    <property type="entry name" value="IMIDAZOLONEPROPIONASE"/>
    <property type="match status" value="1"/>
</dbReference>
<dbReference type="InterPro" id="IPR032466">
    <property type="entry name" value="Metal_Hydrolase"/>
</dbReference>
<dbReference type="Gene3D" id="3.20.20.140">
    <property type="entry name" value="Metal-dependent hydrolases"/>
    <property type="match status" value="1"/>
</dbReference>